<dbReference type="InterPro" id="IPR006553">
    <property type="entry name" value="Leu-rich_rpt_Cys-con_subtyp"/>
</dbReference>
<reference evidence="2" key="1">
    <citation type="submission" date="2020-05" db="EMBL/GenBank/DDBJ databases">
        <title>Phylogenomic resolution of chytrid fungi.</title>
        <authorList>
            <person name="Stajich J.E."/>
            <person name="Amses K."/>
            <person name="Simmons R."/>
            <person name="Seto K."/>
            <person name="Myers J."/>
            <person name="Bonds A."/>
            <person name="Quandt C.A."/>
            <person name="Barry K."/>
            <person name="Liu P."/>
            <person name="Grigoriev I."/>
            <person name="Longcore J.E."/>
            <person name="James T.Y."/>
        </authorList>
    </citation>
    <scope>NUCLEOTIDE SEQUENCE</scope>
    <source>
        <strain evidence="2">JEL0318</strain>
    </source>
</reference>
<comment type="caution">
    <text evidence="2">The sequence shown here is derived from an EMBL/GenBank/DDBJ whole genome shotgun (WGS) entry which is preliminary data.</text>
</comment>
<keyword evidence="3" id="KW-1185">Reference proteome</keyword>
<dbReference type="Gene3D" id="3.80.10.10">
    <property type="entry name" value="Ribonuclease Inhibitor"/>
    <property type="match status" value="3"/>
</dbReference>
<feature type="compositionally biased region" description="Low complexity" evidence="1">
    <location>
        <begin position="48"/>
        <end position="70"/>
    </location>
</feature>
<feature type="compositionally biased region" description="Low complexity" evidence="1">
    <location>
        <begin position="156"/>
        <end position="175"/>
    </location>
</feature>
<organism evidence="2 3">
    <name type="scientific">Rhizophlyctis rosea</name>
    <dbReference type="NCBI Taxonomy" id="64517"/>
    <lineage>
        <taxon>Eukaryota</taxon>
        <taxon>Fungi</taxon>
        <taxon>Fungi incertae sedis</taxon>
        <taxon>Chytridiomycota</taxon>
        <taxon>Chytridiomycota incertae sedis</taxon>
        <taxon>Chytridiomycetes</taxon>
        <taxon>Rhizophlyctidales</taxon>
        <taxon>Rhizophlyctidaceae</taxon>
        <taxon>Rhizophlyctis</taxon>
    </lineage>
</organism>
<proteinExistence type="predicted"/>
<evidence type="ECO:0000313" key="3">
    <source>
        <dbReference type="Proteomes" id="UP001212841"/>
    </source>
</evidence>
<accession>A0AAD5SMN4</accession>
<dbReference type="Proteomes" id="UP001212841">
    <property type="component" value="Unassembled WGS sequence"/>
</dbReference>
<dbReference type="SMART" id="SM00367">
    <property type="entry name" value="LRR_CC"/>
    <property type="match status" value="5"/>
</dbReference>
<gene>
    <name evidence="2" type="ORF">HK097_001020</name>
</gene>
<evidence type="ECO:0000256" key="1">
    <source>
        <dbReference type="SAM" id="MobiDB-lite"/>
    </source>
</evidence>
<evidence type="ECO:0008006" key="4">
    <source>
        <dbReference type="Google" id="ProtNLM"/>
    </source>
</evidence>
<dbReference type="PANTHER" id="PTHR13318">
    <property type="entry name" value="PARTNER OF PAIRED, ISOFORM B-RELATED"/>
    <property type="match status" value="1"/>
</dbReference>
<dbReference type="GO" id="GO:0019005">
    <property type="term" value="C:SCF ubiquitin ligase complex"/>
    <property type="evidence" value="ECO:0007669"/>
    <property type="project" value="TreeGrafter"/>
</dbReference>
<name>A0AAD5SMN4_9FUNG</name>
<evidence type="ECO:0000313" key="2">
    <source>
        <dbReference type="EMBL" id="KAJ3057051.1"/>
    </source>
</evidence>
<dbReference type="GO" id="GO:0031146">
    <property type="term" value="P:SCF-dependent proteasomal ubiquitin-dependent protein catabolic process"/>
    <property type="evidence" value="ECO:0007669"/>
    <property type="project" value="TreeGrafter"/>
</dbReference>
<feature type="region of interest" description="Disordered" evidence="1">
    <location>
        <begin position="27"/>
        <end position="241"/>
    </location>
</feature>
<dbReference type="EMBL" id="JADGJD010000012">
    <property type="protein sequence ID" value="KAJ3057051.1"/>
    <property type="molecule type" value="Genomic_DNA"/>
</dbReference>
<sequence length="686" mass="74415">MVRNEVRGPSSALSSFLRERGIRAPRNIFHRRNTANGDNDNQDHNNDDNLQQQGAASTSTDTTTTSTGDTISNANETTPDDAAPSTTSRRRGRRVTLRATSSVSIADDQPGPCASTSTATDNMDLDPQPDDDETIEVTGSISMTLEDDDVEGTEPATVAATASRTTRTNATTSSSKSRKPPAKTPASKSATSKKRKPTSSKSQKDGYQSDAASSDSDFASPNPAIGRSNHSKRQKRTASSISDSTYNTVRFCERCQRRYTVSEDMSSFCPACLSIQSKAGGGGGAGSGISRAKRKRGKIVATLDGVEGPISSLKDMCVKLIATYIDDVEAFGDISDSTKTQISKIISRDRQLNQNNVMLFLGQMEQKVELFDCTYLNESALNQIPFLCPNLRVLHLDEVLNSIGQNCTSLTSLTLKGPFLPSDTAFSHLFTSLGSKLTALHLQHAAKLASSGIAALVENCAGMRELRLDSCMKLGDDEVRRVGELRELVELELSRLGTGVKEESLCGLVGDVGRGLRVLSFNGYPDMTDRVLLTSIAPTCTSLRSLSLEDCESLTTEGMVEFLSNLKTPTGLTKFSLWRNVHLKDEALVACLNDHRGTLEELCLNGLDELTEYGLKLVGGCTGLKEVDLSWIRDLDDFILADILKSCKKLQKVKIYGCSKLTEQVLNQRWENGHGGEIRIVGNEFD</sequence>
<protein>
    <recommendedName>
        <fullName evidence="4">RNI-like protein</fullName>
    </recommendedName>
</protein>
<feature type="compositionally biased region" description="Acidic residues" evidence="1">
    <location>
        <begin position="123"/>
        <end position="135"/>
    </location>
</feature>
<feature type="compositionally biased region" description="Low complexity" evidence="1">
    <location>
        <begin position="209"/>
        <end position="220"/>
    </location>
</feature>
<dbReference type="InterPro" id="IPR032675">
    <property type="entry name" value="LRR_dom_sf"/>
</dbReference>
<dbReference type="AlphaFoldDB" id="A0AAD5SMN4"/>
<dbReference type="SUPFAM" id="SSF52047">
    <property type="entry name" value="RNI-like"/>
    <property type="match status" value="1"/>
</dbReference>